<proteinExistence type="inferred from homology"/>
<dbReference type="SUPFAM" id="SSF55811">
    <property type="entry name" value="Nudix"/>
    <property type="match status" value="1"/>
</dbReference>
<evidence type="ECO:0000256" key="6">
    <source>
        <dbReference type="ARBA" id="ARBA00022801"/>
    </source>
</evidence>
<dbReference type="PROSITE" id="PS51462">
    <property type="entry name" value="NUDIX"/>
    <property type="match status" value="1"/>
</dbReference>
<keyword evidence="6 10" id="KW-0378">Hydrolase</keyword>
<reference evidence="12 13" key="1">
    <citation type="submission" date="2014-06" db="EMBL/GenBank/DDBJ databases">
        <title>Whole Genome Sequences of Three Symbiotic Endozoicomonas Bacteria.</title>
        <authorList>
            <person name="Neave M.J."/>
            <person name="Apprill A."/>
            <person name="Voolstra C.R."/>
        </authorList>
    </citation>
    <scope>NUCLEOTIDE SEQUENCE [LARGE SCALE GENOMIC DNA]</scope>
    <source>
        <strain evidence="12 13">DSM 25634</strain>
    </source>
</reference>
<feature type="domain" description="Nudix hydrolase" evidence="11">
    <location>
        <begin position="113"/>
        <end position="237"/>
    </location>
</feature>
<dbReference type="Pfam" id="PF00293">
    <property type="entry name" value="NUDIX"/>
    <property type="match status" value="1"/>
</dbReference>
<evidence type="ECO:0000256" key="10">
    <source>
        <dbReference type="RuleBase" id="RU003476"/>
    </source>
</evidence>
<dbReference type="GO" id="GO:0035529">
    <property type="term" value="F:NADH pyrophosphatase activity"/>
    <property type="evidence" value="ECO:0007669"/>
    <property type="project" value="TreeGrafter"/>
</dbReference>
<sequence length="237" mass="26536">MSGHEILLTPDGNYLWQKQAWMEGLDAVRTGKLDAHSVSIIQTDNVPAEGTVVNVRQLMATQPAAMVAFYSHASQILRSQKDHRYCGCCGSPCSPRVGEWAMVCSTCDMSYYPRISPCIIVLIHKGDEVLLVQHKKHLRNTSIHTVIAGFIEPGETAEEAVVREVREEVGIEVGQIEYCLSQSWPFPHALMLGFRAEFKSGDICLEEEELVSGGWFHRDNLPEIPPQFTISRQLIDI</sequence>
<dbReference type="AlphaFoldDB" id="A0A081N9E9"/>
<dbReference type="InterPro" id="IPR015797">
    <property type="entry name" value="NUDIX_hydrolase-like_dom_sf"/>
</dbReference>
<keyword evidence="5" id="KW-0479">Metal-binding</keyword>
<dbReference type="GO" id="GO:0019677">
    <property type="term" value="P:NAD+ catabolic process"/>
    <property type="evidence" value="ECO:0007669"/>
    <property type="project" value="TreeGrafter"/>
</dbReference>
<dbReference type="Pfam" id="PF09297">
    <property type="entry name" value="Zn_ribbon_NUD"/>
    <property type="match status" value="1"/>
</dbReference>
<evidence type="ECO:0000256" key="1">
    <source>
        <dbReference type="ARBA" id="ARBA00001946"/>
    </source>
</evidence>
<dbReference type="InterPro" id="IPR049734">
    <property type="entry name" value="NudC-like_C"/>
</dbReference>
<gene>
    <name evidence="12" type="ORF">GZ78_24715</name>
</gene>
<dbReference type="InterPro" id="IPR050241">
    <property type="entry name" value="NAD-cap_RNA_hydrolase_NudC"/>
</dbReference>
<name>A0A081N9E9_9GAMM</name>
<dbReference type="NCBIfam" id="NF001299">
    <property type="entry name" value="PRK00241.1"/>
    <property type="match status" value="1"/>
</dbReference>
<keyword evidence="13" id="KW-1185">Reference proteome</keyword>
<dbReference type="GO" id="GO:0046872">
    <property type="term" value="F:metal ion binding"/>
    <property type="evidence" value="ECO:0007669"/>
    <property type="project" value="UniProtKB-KW"/>
</dbReference>
<dbReference type="InterPro" id="IPR015376">
    <property type="entry name" value="Znr_NADH_PPase"/>
</dbReference>
<dbReference type="EC" id="3.6.1.22" evidence="4"/>
<dbReference type="STRING" id="1137799.GZ78_24715"/>
<dbReference type="Gene3D" id="3.90.79.10">
    <property type="entry name" value="Nucleoside Triphosphate Pyrophosphohydrolase"/>
    <property type="match status" value="1"/>
</dbReference>
<comment type="cofactor">
    <cofactor evidence="1">
        <name>Mg(2+)</name>
        <dbReference type="ChEBI" id="CHEBI:18420"/>
    </cofactor>
</comment>
<evidence type="ECO:0000256" key="7">
    <source>
        <dbReference type="ARBA" id="ARBA00022842"/>
    </source>
</evidence>
<evidence type="ECO:0000256" key="9">
    <source>
        <dbReference type="ARBA" id="ARBA00023679"/>
    </source>
</evidence>
<dbReference type="PANTHER" id="PTHR42904:SF6">
    <property type="entry name" value="NAD-CAPPED RNA HYDROLASE NUDT12"/>
    <property type="match status" value="1"/>
</dbReference>
<evidence type="ECO:0000256" key="3">
    <source>
        <dbReference type="ARBA" id="ARBA00009595"/>
    </source>
</evidence>
<comment type="catalytic activity">
    <reaction evidence="9">
        <text>a 5'-end NAD(+)-phospho-ribonucleoside in mRNA + H2O = a 5'-end phospho-adenosine-phospho-ribonucleoside in mRNA + beta-nicotinamide D-ribonucleotide + 2 H(+)</text>
        <dbReference type="Rhea" id="RHEA:60876"/>
        <dbReference type="Rhea" id="RHEA-COMP:15698"/>
        <dbReference type="Rhea" id="RHEA-COMP:15719"/>
        <dbReference type="ChEBI" id="CHEBI:14649"/>
        <dbReference type="ChEBI" id="CHEBI:15377"/>
        <dbReference type="ChEBI" id="CHEBI:15378"/>
        <dbReference type="ChEBI" id="CHEBI:144029"/>
        <dbReference type="ChEBI" id="CHEBI:144051"/>
    </reaction>
    <physiologicalReaction direction="left-to-right" evidence="9">
        <dbReference type="Rhea" id="RHEA:60877"/>
    </physiologicalReaction>
</comment>
<dbReference type="Gene3D" id="3.90.79.20">
    <property type="match status" value="1"/>
</dbReference>
<comment type="similarity">
    <text evidence="3">Belongs to the Nudix hydrolase family. NudC subfamily.</text>
</comment>
<protein>
    <recommendedName>
        <fullName evidence="4">NAD(+) diphosphatase</fullName>
        <ecNumber evidence="4">3.6.1.22</ecNumber>
    </recommendedName>
</protein>
<evidence type="ECO:0000256" key="5">
    <source>
        <dbReference type="ARBA" id="ARBA00022723"/>
    </source>
</evidence>
<dbReference type="InterPro" id="IPR020084">
    <property type="entry name" value="NUDIX_hydrolase_CS"/>
</dbReference>
<dbReference type="eggNOG" id="COG2816">
    <property type="taxonomic scope" value="Bacteria"/>
</dbReference>
<dbReference type="InterPro" id="IPR000086">
    <property type="entry name" value="NUDIX_hydrolase_dom"/>
</dbReference>
<evidence type="ECO:0000313" key="12">
    <source>
        <dbReference type="EMBL" id="KEQ15072.1"/>
    </source>
</evidence>
<dbReference type="GO" id="GO:0006742">
    <property type="term" value="P:NADP+ catabolic process"/>
    <property type="evidence" value="ECO:0007669"/>
    <property type="project" value="TreeGrafter"/>
</dbReference>
<keyword evidence="7" id="KW-0460">Magnesium</keyword>
<evidence type="ECO:0000259" key="11">
    <source>
        <dbReference type="PROSITE" id="PS51462"/>
    </source>
</evidence>
<comment type="caution">
    <text evidence="12">The sequence shown here is derived from an EMBL/GenBank/DDBJ whole genome shotgun (WGS) entry which is preliminary data.</text>
</comment>
<dbReference type="PROSITE" id="PS00893">
    <property type="entry name" value="NUDIX_BOX"/>
    <property type="match status" value="1"/>
</dbReference>
<accession>A0A081N9E9</accession>
<dbReference type="Proteomes" id="UP000028073">
    <property type="component" value="Unassembled WGS sequence"/>
</dbReference>
<evidence type="ECO:0000313" key="13">
    <source>
        <dbReference type="Proteomes" id="UP000028073"/>
    </source>
</evidence>
<evidence type="ECO:0000256" key="2">
    <source>
        <dbReference type="ARBA" id="ARBA00001947"/>
    </source>
</evidence>
<dbReference type="PANTHER" id="PTHR42904">
    <property type="entry name" value="NUDIX HYDROLASE, NUDC SUBFAMILY"/>
    <property type="match status" value="1"/>
</dbReference>
<dbReference type="EMBL" id="JOKH01000007">
    <property type="protein sequence ID" value="KEQ15072.1"/>
    <property type="molecule type" value="Genomic_DNA"/>
</dbReference>
<dbReference type="GO" id="GO:0005829">
    <property type="term" value="C:cytosol"/>
    <property type="evidence" value="ECO:0007669"/>
    <property type="project" value="TreeGrafter"/>
</dbReference>
<keyword evidence="8" id="KW-0520">NAD</keyword>
<dbReference type="InterPro" id="IPR020476">
    <property type="entry name" value="Nudix_hydrolase"/>
</dbReference>
<dbReference type="PRINTS" id="PR00502">
    <property type="entry name" value="NUDIXFAMILY"/>
</dbReference>
<comment type="cofactor">
    <cofactor evidence="2">
        <name>Zn(2+)</name>
        <dbReference type="ChEBI" id="CHEBI:29105"/>
    </cofactor>
</comment>
<evidence type="ECO:0000256" key="4">
    <source>
        <dbReference type="ARBA" id="ARBA00012381"/>
    </source>
</evidence>
<evidence type="ECO:0000256" key="8">
    <source>
        <dbReference type="ARBA" id="ARBA00023027"/>
    </source>
</evidence>
<dbReference type="CDD" id="cd03429">
    <property type="entry name" value="NUDIX_NADH_pyrophosphatase_Nudt13"/>
    <property type="match status" value="1"/>
</dbReference>
<organism evidence="12 13">
    <name type="scientific">Endozoicomonas numazuensis</name>
    <dbReference type="NCBI Taxonomy" id="1137799"/>
    <lineage>
        <taxon>Bacteria</taxon>
        <taxon>Pseudomonadati</taxon>
        <taxon>Pseudomonadota</taxon>
        <taxon>Gammaproteobacteria</taxon>
        <taxon>Oceanospirillales</taxon>
        <taxon>Endozoicomonadaceae</taxon>
        <taxon>Endozoicomonas</taxon>
    </lineage>
</organism>